<organism evidence="3 4">
    <name type="scientific">Handelsmanbacteria sp. (strain RIFCSPLOWO2_12_FULL_64_10)</name>
    <dbReference type="NCBI Taxonomy" id="1817868"/>
    <lineage>
        <taxon>Bacteria</taxon>
        <taxon>Candidatus Handelsmaniibacteriota</taxon>
    </lineage>
</organism>
<keyword evidence="1" id="KW-0812">Transmembrane</keyword>
<dbReference type="PANTHER" id="PTHR39425:SF1">
    <property type="entry name" value="CYTOCHROME C7-LIKE DOMAIN-CONTAINING PROTEIN"/>
    <property type="match status" value="1"/>
</dbReference>
<feature type="transmembrane region" description="Helical" evidence="1">
    <location>
        <begin position="22"/>
        <end position="40"/>
    </location>
</feature>
<evidence type="ECO:0000259" key="2">
    <source>
        <dbReference type="Pfam" id="PF14522"/>
    </source>
</evidence>
<name>A0A1F6C7S6_HANXR</name>
<dbReference type="CDD" id="cd08168">
    <property type="entry name" value="Cytochrom_C3"/>
    <property type="match status" value="1"/>
</dbReference>
<proteinExistence type="predicted"/>
<dbReference type="Proteomes" id="UP000178606">
    <property type="component" value="Unassembled WGS sequence"/>
</dbReference>
<feature type="domain" description="Cytochrome c7-like" evidence="2">
    <location>
        <begin position="50"/>
        <end position="105"/>
    </location>
</feature>
<protein>
    <recommendedName>
        <fullName evidence="2">Cytochrome c7-like domain-containing protein</fullName>
    </recommendedName>
</protein>
<dbReference type="EMBL" id="MFKF01000384">
    <property type="protein sequence ID" value="OGG45188.1"/>
    <property type="molecule type" value="Genomic_DNA"/>
</dbReference>
<sequence>MGEGWGPFAICHLPILFMNTRLLYISLCLAVMAAFVWTLPSQGVPKTTLKFSHQYHLKEVGTDCAACHGAAKESGEASDRLLPKMEACGECHDVEDTEKCGTCHKDVDNAGPVDLPPPPAPFSHKAHLERKGVTCETCHKGLDSADLSTPRSMPGMAECSTCHNGLQAPMTCSVCHAAEFNLRPKSHRADWLHEHRQHVRAGDISCGQCHTTSECQECHEGANLVETKASRPGAYAPFSPLSEARQGMTLKRVHNLNYRHTHALDAKGKERQCATCHESATFCGMCHRPEGDLTRFRPDWHGGPDWGAVAGGVGTGGGRHAALARRNIERCAACHDVQGEDPTCLLCHADRRRGKGNDPKTHGSGFASKVGEGDFHGDDGAICYTCHTYKGPSGGDGFCGYCHGRK</sequence>
<dbReference type="SUPFAM" id="SSF48695">
    <property type="entry name" value="Multiheme cytochromes"/>
    <property type="match status" value="2"/>
</dbReference>
<dbReference type="Gene3D" id="3.90.10.10">
    <property type="entry name" value="Cytochrome C3"/>
    <property type="match status" value="3"/>
</dbReference>
<gene>
    <name evidence="3" type="ORF">A3F84_09330</name>
</gene>
<evidence type="ECO:0000256" key="1">
    <source>
        <dbReference type="SAM" id="Phobius"/>
    </source>
</evidence>
<dbReference type="InterPro" id="IPR036280">
    <property type="entry name" value="Multihaem_cyt_sf"/>
</dbReference>
<evidence type="ECO:0000313" key="3">
    <source>
        <dbReference type="EMBL" id="OGG45188.1"/>
    </source>
</evidence>
<feature type="domain" description="Cytochrome c7-like" evidence="2">
    <location>
        <begin position="122"/>
        <end position="176"/>
    </location>
</feature>
<dbReference type="InterPro" id="IPR029467">
    <property type="entry name" value="Cyt_c7-like"/>
</dbReference>
<dbReference type="PANTHER" id="PTHR39425">
    <property type="entry name" value="LIPOPROTEIN CYTOCHROME C"/>
    <property type="match status" value="1"/>
</dbReference>
<dbReference type="AlphaFoldDB" id="A0A1F6C7S6"/>
<comment type="caution">
    <text evidence="3">The sequence shown here is derived from an EMBL/GenBank/DDBJ whole genome shotgun (WGS) entry which is preliminary data.</text>
</comment>
<dbReference type="Pfam" id="PF14522">
    <property type="entry name" value="Cytochrome_C7"/>
    <property type="match status" value="2"/>
</dbReference>
<evidence type="ECO:0000313" key="4">
    <source>
        <dbReference type="Proteomes" id="UP000178606"/>
    </source>
</evidence>
<keyword evidence="1" id="KW-1133">Transmembrane helix</keyword>
<accession>A0A1F6C7S6</accession>
<reference evidence="3 4" key="1">
    <citation type="journal article" date="2016" name="Nat. Commun.">
        <title>Thousands of microbial genomes shed light on interconnected biogeochemical processes in an aquifer system.</title>
        <authorList>
            <person name="Anantharaman K."/>
            <person name="Brown C.T."/>
            <person name="Hug L.A."/>
            <person name="Sharon I."/>
            <person name="Castelle C.J."/>
            <person name="Probst A.J."/>
            <person name="Thomas B.C."/>
            <person name="Singh A."/>
            <person name="Wilkins M.J."/>
            <person name="Karaoz U."/>
            <person name="Brodie E.L."/>
            <person name="Williams K.H."/>
            <person name="Hubbard S.S."/>
            <person name="Banfield J.F."/>
        </authorList>
    </citation>
    <scope>NUCLEOTIDE SEQUENCE [LARGE SCALE GENOMIC DNA]</scope>
    <source>
        <strain evidence="4">RIFCSPLOWO2_12_FULL_64_10</strain>
    </source>
</reference>
<keyword evidence="1" id="KW-0472">Membrane</keyword>